<dbReference type="InterPro" id="IPR011330">
    <property type="entry name" value="Glyco_hydro/deAcase_b/a-brl"/>
</dbReference>
<evidence type="ECO:0000313" key="3">
    <source>
        <dbReference type="EMBL" id="GIQ71283.1"/>
    </source>
</evidence>
<dbReference type="Pfam" id="PF01522">
    <property type="entry name" value="Polysacc_deac_1"/>
    <property type="match status" value="1"/>
</dbReference>
<evidence type="ECO:0000313" key="4">
    <source>
        <dbReference type="Proteomes" id="UP000677918"/>
    </source>
</evidence>
<feature type="region of interest" description="Disordered" evidence="1">
    <location>
        <begin position="74"/>
        <end position="102"/>
    </location>
</feature>
<feature type="compositionally biased region" description="Acidic residues" evidence="1">
    <location>
        <begin position="90"/>
        <end position="101"/>
    </location>
</feature>
<dbReference type="InterPro" id="IPR002509">
    <property type="entry name" value="NODB_dom"/>
</dbReference>
<proteinExistence type="predicted"/>
<organism evidence="3 4">
    <name type="scientific">Xylanibacillus composti</name>
    <dbReference type="NCBI Taxonomy" id="1572762"/>
    <lineage>
        <taxon>Bacteria</taxon>
        <taxon>Bacillati</taxon>
        <taxon>Bacillota</taxon>
        <taxon>Bacilli</taxon>
        <taxon>Bacillales</taxon>
        <taxon>Paenibacillaceae</taxon>
        <taxon>Xylanibacillus</taxon>
    </lineage>
</organism>
<accession>A0A8J4H9D3</accession>
<dbReference type="SUPFAM" id="SSF88713">
    <property type="entry name" value="Glycoside hydrolase/deacetylase"/>
    <property type="match status" value="1"/>
</dbReference>
<sequence length="497" mass="55403">MRGWPMARVAMILLAAVLVVPWMSVAEDRAAAERNAERGQVSIAEKASANPNAQELADNGLRIAAASLSVAEGASESQRNFSSPEPDSSMPEEESGGDAEADNSWVEQPAVPAIDPHELYRRLAAGDRTGGLDSQSGHVRDAYATPEEPTVYLTFDDGPSRWTPEVLDILREHEVPATFFVLGQSAEANPDILQRIVDEGHAIGNHTYNHKYEELYSGFTGFWEQVERTDEVLTRLTGQQVRLLRAPGGTHTNFDAFYFYYLEQAGYHVHDWTVDAGDSKRRGVPAEEIIANVKRGKLTHEVNVLMHDSAGHGETVKALPAIIRHYKEHGYRFAVLTESVEPASFRIGPLKWQREMSEEAHMAVLDLVRQADSLRHQTWVAQAESSSALEVLAGGQLEELAAQGWLPLRDWAAAQGAEVRWDAKAKIARLHAGSERLELHTASGTAVWEERGLKREPVQVAYRIEQDRLYLKRTEAERLWAMKESLPLAYHTARQPR</sequence>
<name>A0A8J4H9D3_9BACL</name>
<dbReference type="AlphaFoldDB" id="A0A8J4H9D3"/>
<evidence type="ECO:0000259" key="2">
    <source>
        <dbReference type="PROSITE" id="PS51677"/>
    </source>
</evidence>
<gene>
    <name evidence="3" type="ORF">XYCOK13_41070</name>
</gene>
<dbReference type="RefSeq" id="WP_244865291.1">
    <property type="nucleotide sequence ID" value="NZ_BOVK01000076.1"/>
</dbReference>
<evidence type="ECO:0000256" key="1">
    <source>
        <dbReference type="SAM" id="MobiDB-lite"/>
    </source>
</evidence>
<feature type="domain" description="NodB homology" evidence="2">
    <location>
        <begin position="149"/>
        <end position="334"/>
    </location>
</feature>
<dbReference type="GO" id="GO:0005975">
    <property type="term" value="P:carbohydrate metabolic process"/>
    <property type="evidence" value="ECO:0007669"/>
    <property type="project" value="InterPro"/>
</dbReference>
<dbReference type="InterPro" id="IPR050248">
    <property type="entry name" value="Polysacc_deacetylase_ArnD"/>
</dbReference>
<reference evidence="3" key="1">
    <citation type="submission" date="2021-04" db="EMBL/GenBank/DDBJ databases">
        <title>Draft genome sequence of Xylanibacillus composti strain K13.</title>
        <authorList>
            <person name="Uke A."/>
            <person name="Chhe C."/>
            <person name="Baramee S."/>
            <person name="Kosugi A."/>
        </authorList>
    </citation>
    <scope>NUCLEOTIDE SEQUENCE</scope>
    <source>
        <strain evidence="3">K13</strain>
    </source>
</reference>
<dbReference type="GO" id="GO:0016810">
    <property type="term" value="F:hydrolase activity, acting on carbon-nitrogen (but not peptide) bonds"/>
    <property type="evidence" value="ECO:0007669"/>
    <property type="project" value="InterPro"/>
</dbReference>
<protein>
    <recommendedName>
        <fullName evidence="2">NodB homology domain-containing protein</fullName>
    </recommendedName>
</protein>
<dbReference type="EMBL" id="BOVK01000076">
    <property type="protein sequence ID" value="GIQ71283.1"/>
    <property type="molecule type" value="Genomic_DNA"/>
</dbReference>
<dbReference type="CDD" id="cd10944">
    <property type="entry name" value="CE4_SmPgdA_like"/>
    <property type="match status" value="1"/>
</dbReference>
<dbReference type="PROSITE" id="PS51677">
    <property type="entry name" value="NODB"/>
    <property type="match status" value="1"/>
</dbReference>
<comment type="caution">
    <text evidence="3">The sequence shown here is derived from an EMBL/GenBank/DDBJ whole genome shotgun (WGS) entry which is preliminary data.</text>
</comment>
<dbReference type="PANTHER" id="PTHR10587">
    <property type="entry name" value="GLYCOSYL TRANSFERASE-RELATED"/>
    <property type="match status" value="1"/>
</dbReference>
<dbReference type="PANTHER" id="PTHR10587:SF125">
    <property type="entry name" value="POLYSACCHARIDE DEACETYLASE YHEN-RELATED"/>
    <property type="match status" value="1"/>
</dbReference>
<dbReference type="Proteomes" id="UP000677918">
    <property type="component" value="Unassembled WGS sequence"/>
</dbReference>
<dbReference type="Gene3D" id="3.20.20.370">
    <property type="entry name" value="Glycoside hydrolase/deacetylase"/>
    <property type="match status" value="1"/>
</dbReference>
<keyword evidence="4" id="KW-1185">Reference proteome</keyword>